<dbReference type="InterPro" id="IPR036047">
    <property type="entry name" value="F-box-like_dom_sf"/>
</dbReference>
<reference evidence="2" key="1">
    <citation type="submission" date="2022-08" db="EMBL/GenBank/DDBJ databases">
        <authorList>
            <consortium name="DOE Joint Genome Institute"/>
            <person name="Min B."/>
            <person name="Riley R."/>
            <person name="Sierra-Patev S."/>
            <person name="Naranjo-Ortiz M."/>
            <person name="Looney B."/>
            <person name="Konkel Z."/>
            <person name="Slot J.C."/>
            <person name="Sakamoto Y."/>
            <person name="Steenwyk J.L."/>
            <person name="Rokas A."/>
            <person name="Carro J."/>
            <person name="Camarero S."/>
            <person name="Ferreira P."/>
            <person name="Molpeceres G."/>
            <person name="Ruiz-Duenas F.J."/>
            <person name="Serrano A."/>
            <person name="Henrissat B."/>
            <person name="Drula E."/>
            <person name="Hughes K.W."/>
            <person name="Mata J.L."/>
            <person name="Ishikawa N.K."/>
            <person name="Vargas-Isla R."/>
            <person name="Ushijima S."/>
            <person name="Smith C.A."/>
            <person name="Ahrendt S."/>
            <person name="Andreopoulos W."/>
            <person name="He G."/>
            <person name="Labutti K."/>
            <person name="Lipzen A."/>
            <person name="Ng V."/>
            <person name="Sandor L."/>
            <person name="Barry K."/>
            <person name="Martinez A.T."/>
            <person name="Xiao Y."/>
            <person name="Gibbons J.G."/>
            <person name="Terashima K."/>
            <person name="Hibbett D.S."/>
            <person name="Grigoriev I.V."/>
        </authorList>
    </citation>
    <scope>NUCLEOTIDE SEQUENCE</scope>
    <source>
        <strain evidence="2">TFB9207</strain>
    </source>
</reference>
<dbReference type="EMBL" id="MU805935">
    <property type="protein sequence ID" value="KAJ3845547.1"/>
    <property type="molecule type" value="Genomic_DNA"/>
</dbReference>
<evidence type="ECO:0000259" key="1">
    <source>
        <dbReference type="PROSITE" id="PS50181"/>
    </source>
</evidence>
<evidence type="ECO:0000313" key="3">
    <source>
        <dbReference type="Proteomes" id="UP001163846"/>
    </source>
</evidence>
<sequence length="484" mass="55586">MRYIQWALRGLNANDIRRNSISLWTSLLGSETRKAVCVATRLPLELLREIFLYLAVEEEHRGMRPRLPISQVCRYWRYVAITYPKLWSTIKIYMPTEGDIHLTKLWLERARQHPLTVYVEQWYRPRDESHLATEIVMSLLLSRAHRWKTATFILASGFRSSFLALPRMRSPLLETLRFDTTTRSSEYWGDDALNRVKAMISSSVSLRHLTVKAHVRSHSLRSTLPTNLTYLCGDFTIDLPFLLSLSTMEQLQTLRLHGCLGRVGHSSDQVMILPCLHSLDIQIDADKSQFLFNHLEAPNLKALSTKSDLTTESQMALCSFIERSHCQLEAFAYGGSTPTDDSEPHFFERLFAYPQMMYLSELIVFTHDPEPVMSLLARRALPSLNRLFFNGGCSAVGLHIMLKQQAGRFLCPSDSKLLEPLFDDEHSAHMLLFVKGRRNQEIPISQFSLCIQVKVHGSACEVEELTAWCKNNERAHWSISLLTS</sequence>
<comment type="caution">
    <text evidence="2">The sequence shown here is derived from an EMBL/GenBank/DDBJ whole genome shotgun (WGS) entry which is preliminary data.</text>
</comment>
<accession>A0AA38UKX0</accession>
<name>A0AA38UKX0_9AGAR</name>
<dbReference type="Pfam" id="PF12937">
    <property type="entry name" value="F-box-like"/>
    <property type="match status" value="1"/>
</dbReference>
<dbReference type="PROSITE" id="PS50181">
    <property type="entry name" value="FBOX"/>
    <property type="match status" value="1"/>
</dbReference>
<keyword evidence="3" id="KW-1185">Reference proteome</keyword>
<organism evidence="2 3">
    <name type="scientific">Lentinula raphanica</name>
    <dbReference type="NCBI Taxonomy" id="153919"/>
    <lineage>
        <taxon>Eukaryota</taxon>
        <taxon>Fungi</taxon>
        <taxon>Dikarya</taxon>
        <taxon>Basidiomycota</taxon>
        <taxon>Agaricomycotina</taxon>
        <taxon>Agaricomycetes</taxon>
        <taxon>Agaricomycetidae</taxon>
        <taxon>Agaricales</taxon>
        <taxon>Marasmiineae</taxon>
        <taxon>Omphalotaceae</taxon>
        <taxon>Lentinula</taxon>
    </lineage>
</organism>
<dbReference type="AlphaFoldDB" id="A0AA38UKX0"/>
<protein>
    <recommendedName>
        <fullName evidence="1">F-box domain-containing protein</fullName>
    </recommendedName>
</protein>
<dbReference type="InterPro" id="IPR001810">
    <property type="entry name" value="F-box_dom"/>
</dbReference>
<proteinExistence type="predicted"/>
<dbReference type="SUPFAM" id="SSF81383">
    <property type="entry name" value="F-box domain"/>
    <property type="match status" value="1"/>
</dbReference>
<dbReference type="Proteomes" id="UP001163846">
    <property type="component" value="Unassembled WGS sequence"/>
</dbReference>
<gene>
    <name evidence="2" type="ORF">F5878DRAFT_1899</name>
</gene>
<feature type="domain" description="F-box" evidence="1">
    <location>
        <begin position="36"/>
        <end position="90"/>
    </location>
</feature>
<dbReference type="Gene3D" id="1.20.1280.50">
    <property type="match status" value="1"/>
</dbReference>
<evidence type="ECO:0000313" key="2">
    <source>
        <dbReference type="EMBL" id="KAJ3845547.1"/>
    </source>
</evidence>